<feature type="transmembrane region" description="Helical" evidence="1">
    <location>
        <begin position="690"/>
        <end position="711"/>
    </location>
</feature>
<dbReference type="PANTHER" id="PTHR47396">
    <property type="entry name" value="TYPE I RESTRICTION ENZYME ECOKI R PROTEIN"/>
    <property type="match status" value="1"/>
</dbReference>
<feature type="transmembrane region" description="Helical" evidence="1">
    <location>
        <begin position="723"/>
        <end position="743"/>
    </location>
</feature>
<dbReference type="SUPFAM" id="SSF52540">
    <property type="entry name" value="P-loop containing nucleoside triphosphate hydrolases"/>
    <property type="match status" value="2"/>
</dbReference>
<dbReference type="InterPro" id="IPR027417">
    <property type="entry name" value="P-loop_NTPase"/>
</dbReference>
<dbReference type="PROSITE" id="PS51192">
    <property type="entry name" value="HELICASE_ATP_BIND_1"/>
    <property type="match status" value="1"/>
</dbReference>
<keyword evidence="1" id="KW-1133">Transmembrane helix</keyword>
<dbReference type="EMBL" id="CP034549">
    <property type="protein sequence ID" value="AZQ44204.1"/>
    <property type="molecule type" value="Genomic_DNA"/>
</dbReference>
<keyword evidence="4" id="KW-1185">Reference proteome</keyword>
<protein>
    <submittedName>
        <fullName evidence="3">Restriction endonuclease subunit R</fullName>
    </submittedName>
</protein>
<dbReference type="InterPro" id="IPR006935">
    <property type="entry name" value="Helicase/UvrB_N"/>
</dbReference>
<evidence type="ECO:0000256" key="1">
    <source>
        <dbReference type="SAM" id="Phobius"/>
    </source>
</evidence>
<dbReference type="Proteomes" id="UP000279600">
    <property type="component" value="Chromosome"/>
</dbReference>
<dbReference type="GO" id="GO:0005524">
    <property type="term" value="F:ATP binding"/>
    <property type="evidence" value="ECO:0007669"/>
    <property type="project" value="InterPro"/>
</dbReference>
<dbReference type="InterPro" id="IPR014001">
    <property type="entry name" value="Helicase_ATP-bd"/>
</dbReference>
<dbReference type="AlphaFoldDB" id="A0A3S9MYK9"/>
<dbReference type="CDD" id="cd18785">
    <property type="entry name" value="SF2_C"/>
    <property type="match status" value="1"/>
</dbReference>
<organism evidence="3 4">
    <name type="scientific">Nonlabens ponticola</name>
    <dbReference type="NCBI Taxonomy" id="2496866"/>
    <lineage>
        <taxon>Bacteria</taxon>
        <taxon>Pseudomonadati</taxon>
        <taxon>Bacteroidota</taxon>
        <taxon>Flavobacteriia</taxon>
        <taxon>Flavobacteriales</taxon>
        <taxon>Flavobacteriaceae</taxon>
        <taxon>Nonlabens</taxon>
    </lineage>
</organism>
<proteinExistence type="predicted"/>
<dbReference type="GO" id="GO:0003677">
    <property type="term" value="F:DNA binding"/>
    <property type="evidence" value="ECO:0007669"/>
    <property type="project" value="InterPro"/>
</dbReference>
<reference evidence="3 4" key="1">
    <citation type="submission" date="2018-12" db="EMBL/GenBank/DDBJ databases">
        <title>Complete genome of Nonlabens sp. MJ115.</title>
        <authorList>
            <person name="Choi H.S."/>
            <person name="Jung J."/>
        </authorList>
    </citation>
    <scope>NUCLEOTIDE SEQUENCE [LARGE SCALE GENOMIC DNA]</scope>
    <source>
        <strain evidence="3 4">MJ115</strain>
    </source>
</reference>
<gene>
    <name evidence="3" type="ORF">EJ995_08140</name>
</gene>
<sequence length="908" mass="105075">MTEYPKDIQFKYPWRKYQEKVLRELNHHLRDKHLHIIAPPGSGKTVLGIEVAIRLNKPTLILGPTLAIRNQWIQRFCELFLQTNVTPDWISRDIRNPDFLTVVTYQGLHAACNNWNLIEEEFEEEEDADVEETPSRSSRSELSKIVGLLQSKNIGTIVVDEAHHLKKEWWHTLIQIKSELDPVIVGLTATPPYDVNYTQWHRYISLNGPIDTEISVPELVIEEDLCPHQDYVHFTMPTKDERRKIINFRTNVGKLYREVKADDTLAIAVEQHPIWQNPLDHLDWIYDNLQYYSAILIFLKSFGKEIPESHQEVINDKNAEIPAFDYRWAEELLEFYLFREEEAFPDFIEHQKRLLSRLKRYGAVERNKVNFLYNRNLAGLLTSSISKINSIQEIVDFERSHLGCDLRLVILSDYIRKEYLINENENSLDLNKMGVIPIFEKLRRSNRGKSKIGVLTGSIIIIPDNAYGALQAKAFKNGLDEINTVTLTYDNEYLIINRTEQNKNQIVHLITELFEDGEIEILVGTKSLLGEGWDAPCINTLILATFVGSFVLSNQMRGRAIRTQNLNLDKTANIWHLACIDSSSPNGGTDFDLLKRRFRGFVGVSNKEKGGIENGMDRLNLPELVHLEKQAIQANLEMFKQAGNRKNLKQRWDDALKTGVTLVEELKLPFPNKTNYQAVKTIHLNDTITNFIYTLIAAIVTFFFENFLGAFKDLFFVKTTWQFYTILLVPLMILIVTFGGKTLKAFRLYFKYRDISKDLHKIGDVLLRSLIHANVIKSSYSSYKVITSVNEYGTVYCHLEGGTTYDKSTFINALQEIVSVVDNPRCILIRKNKLMGYLSQKDYHAIPEVLGRNKKTALFFKDTWEQYVGDCELIFTRTVEGRKFVLTSRMKSLASQFDEEAEHVNIWR</sequence>
<name>A0A3S9MYK9_9FLAO</name>
<dbReference type="GO" id="GO:0016787">
    <property type="term" value="F:hydrolase activity"/>
    <property type="evidence" value="ECO:0007669"/>
    <property type="project" value="InterPro"/>
</dbReference>
<feature type="transmembrane region" description="Helical" evidence="1">
    <location>
        <begin position="533"/>
        <end position="552"/>
    </location>
</feature>
<dbReference type="SMART" id="SM00487">
    <property type="entry name" value="DEXDc"/>
    <property type="match status" value="1"/>
</dbReference>
<feature type="domain" description="Helicase ATP-binding" evidence="2">
    <location>
        <begin position="25"/>
        <end position="209"/>
    </location>
</feature>
<dbReference type="GO" id="GO:0005829">
    <property type="term" value="C:cytosol"/>
    <property type="evidence" value="ECO:0007669"/>
    <property type="project" value="TreeGrafter"/>
</dbReference>
<dbReference type="Pfam" id="PF04851">
    <property type="entry name" value="ResIII"/>
    <property type="match status" value="1"/>
</dbReference>
<accession>A0A3S9MYK9</accession>
<dbReference type="KEGG" id="noj:EJ995_08140"/>
<keyword evidence="3" id="KW-0255">Endonuclease</keyword>
<dbReference type="Gene3D" id="3.40.50.300">
    <property type="entry name" value="P-loop containing nucleotide triphosphate hydrolases"/>
    <property type="match status" value="2"/>
</dbReference>
<dbReference type="RefSeq" id="WP_126447409.1">
    <property type="nucleotide sequence ID" value="NZ_CP034549.1"/>
</dbReference>
<keyword evidence="1" id="KW-0812">Transmembrane</keyword>
<keyword evidence="3" id="KW-0540">Nuclease</keyword>
<dbReference type="OrthoDB" id="9759819at2"/>
<evidence type="ECO:0000313" key="3">
    <source>
        <dbReference type="EMBL" id="AZQ44204.1"/>
    </source>
</evidence>
<keyword evidence="3" id="KW-0378">Hydrolase</keyword>
<dbReference type="PANTHER" id="PTHR47396:SF1">
    <property type="entry name" value="ATP-DEPENDENT HELICASE IRC3-RELATED"/>
    <property type="match status" value="1"/>
</dbReference>
<evidence type="ECO:0000259" key="2">
    <source>
        <dbReference type="PROSITE" id="PS51192"/>
    </source>
</evidence>
<keyword evidence="1" id="KW-0472">Membrane</keyword>
<dbReference type="InterPro" id="IPR050742">
    <property type="entry name" value="Helicase_Restrict-Modif_Enz"/>
</dbReference>
<dbReference type="GO" id="GO:0004519">
    <property type="term" value="F:endonuclease activity"/>
    <property type="evidence" value="ECO:0007669"/>
    <property type="project" value="UniProtKB-KW"/>
</dbReference>
<evidence type="ECO:0000313" key="4">
    <source>
        <dbReference type="Proteomes" id="UP000279600"/>
    </source>
</evidence>